<reference evidence="2 4" key="2">
    <citation type="submission" date="2018-06" db="EMBL/GenBank/DDBJ databases">
        <authorList>
            <consortium name="Pathogen Informatics"/>
            <person name="Doyle S."/>
        </authorList>
    </citation>
    <scope>NUCLEOTIDE SEQUENCE [LARGE SCALE GENOMIC DNA]</scope>
    <source>
        <strain evidence="2 4">NCTC10293</strain>
    </source>
</reference>
<reference evidence="1 3" key="1">
    <citation type="submission" date="2017-02" db="EMBL/GenBank/DDBJ databases">
        <title>Draft genome sequence of Moraxella caviae CCUG 355 type strain.</title>
        <authorList>
            <person name="Engstrom-Jakobsson H."/>
            <person name="Salva-Serra F."/>
            <person name="Thorell K."/>
            <person name="Gonzales-Siles L."/>
            <person name="Karlsson R."/>
            <person name="Boulund F."/>
            <person name="Engstrand L."/>
            <person name="Moore E."/>
        </authorList>
    </citation>
    <scope>NUCLEOTIDE SEQUENCE [LARGE SCALE GENOMIC DNA]</scope>
    <source>
        <strain evidence="1 3">CCUG 355</strain>
    </source>
</reference>
<gene>
    <name evidence="1" type="ORF">B0181_02455</name>
    <name evidence="2" type="ORF">NCTC10293_00076</name>
</gene>
<dbReference type="EMBL" id="UGQE01000001">
    <property type="protein sequence ID" value="STZ09766.1"/>
    <property type="molecule type" value="Genomic_DNA"/>
</dbReference>
<evidence type="ECO:0000313" key="3">
    <source>
        <dbReference type="Proteomes" id="UP000190435"/>
    </source>
</evidence>
<dbReference type="Proteomes" id="UP000255279">
    <property type="component" value="Unassembled WGS sequence"/>
</dbReference>
<sequence length="85" mass="9256">MTDSTCTLSVEIDDDVYQDAISMIGENNISDFCAEALTALVDFCQSHDSLTARDFADGLPADFKPIIANIINKYTAKFNQTSNLG</sequence>
<proteinExistence type="predicted"/>
<evidence type="ECO:0000313" key="2">
    <source>
        <dbReference type="EMBL" id="STZ09766.1"/>
    </source>
</evidence>
<dbReference type="Proteomes" id="UP000190435">
    <property type="component" value="Unassembled WGS sequence"/>
</dbReference>
<organism evidence="1 3">
    <name type="scientific">Moraxella caviae</name>
    <dbReference type="NCBI Taxonomy" id="34060"/>
    <lineage>
        <taxon>Bacteria</taxon>
        <taxon>Pseudomonadati</taxon>
        <taxon>Pseudomonadota</taxon>
        <taxon>Gammaproteobacteria</taxon>
        <taxon>Moraxellales</taxon>
        <taxon>Moraxellaceae</taxon>
        <taxon>Moraxella</taxon>
    </lineage>
</organism>
<dbReference type="EMBL" id="MUXU01000018">
    <property type="protein sequence ID" value="OOR91911.1"/>
    <property type="molecule type" value="Genomic_DNA"/>
</dbReference>
<dbReference type="AlphaFoldDB" id="A0A1T0A9E0"/>
<evidence type="ECO:0000313" key="1">
    <source>
        <dbReference type="EMBL" id="OOR91911.1"/>
    </source>
</evidence>
<evidence type="ECO:0000313" key="4">
    <source>
        <dbReference type="Proteomes" id="UP000255279"/>
    </source>
</evidence>
<dbReference type="RefSeq" id="WP_078275901.1">
    <property type="nucleotide sequence ID" value="NZ_MUXU01000018.1"/>
</dbReference>
<name>A0A1T0A9E0_9GAMM</name>
<protein>
    <submittedName>
        <fullName evidence="1">Uncharacterized protein</fullName>
    </submittedName>
</protein>
<accession>A0A1T0A9E0</accession>
<keyword evidence="3" id="KW-1185">Reference proteome</keyword>
<dbReference type="STRING" id="34060.B0181_02455"/>